<keyword evidence="2 6" id="KW-1003">Cell membrane</keyword>
<keyword evidence="5 6" id="KW-0472">Membrane</keyword>
<evidence type="ECO:0000256" key="3">
    <source>
        <dbReference type="ARBA" id="ARBA00022692"/>
    </source>
</evidence>
<dbReference type="InterPro" id="IPR052536">
    <property type="entry name" value="ABC-4_Integral_Memb_Prot"/>
</dbReference>
<sequence>MNFEKILFKSTIRNLKLYLYYLISSCAAVFIFIITSAIINHPVLIESVQGDLRFNISYIKFEVILVSIFFIMYSLNTFINMRKREFGVLMALGVDYKDFYKFFMIENLIVGGSAIIIGVILGVVFLKFFLIIFSAITKIESMNFYFPTYAIIETVLSYTIIFILAYTINCNKILRKGCDELLIDNKKTEALNKWKVYTSIIILILMILLHKFNSHIEISPIYIFIEFFTIAIINFILLKYLIPYFLHLLSKIYFIKIKGKNIILLSSIKERFINMSNIVILATILLTVTFAIISMLYTDAMVVAKNLEVEIPYTYCIFINNKSETIPFEKDLDNILEKNDFSYYKTKYKILNLNEHISFISNEDYNKLALQYGKSEISVNDDEVYSVPLFKEEITEDYVPVNGKKLSINKKAIPNITYAISANDLYVISENMFNELNGKLNYLSCIAYDLPKWTEATKIIDNIREEYYKYDKEDAFYMISRVSRYYDSISTNKISIYFSTLICTLIYFMALSLVYIRFYNEVIYNKINFRNLKSIGATDKEIEEIISREMAFIFFVPYILAFLNAFMFMKFASMMYSVSILNQIVTIFTVIFFINIVYFLFWRFKSIEELKNKVS</sequence>
<dbReference type="PANTHER" id="PTHR46795:SF2">
    <property type="entry name" value="ABC TRANSPORTER, PERMEASE PROTEIN"/>
    <property type="match status" value="1"/>
</dbReference>
<evidence type="ECO:0000256" key="5">
    <source>
        <dbReference type="ARBA" id="ARBA00023136"/>
    </source>
</evidence>
<feature type="transmembrane region" description="Helical" evidence="6">
    <location>
        <begin position="221"/>
        <end position="242"/>
    </location>
</feature>
<dbReference type="AlphaFoldDB" id="A0A6M0H603"/>
<dbReference type="InterPro" id="IPR027022">
    <property type="entry name" value="ABC_permease_BceB-typ"/>
</dbReference>
<keyword evidence="9" id="KW-1185">Reference proteome</keyword>
<feature type="transmembrane region" description="Helical" evidence="6">
    <location>
        <begin position="278"/>
        <end position="297"/>
    </location>
</feature>
<feature type="transmembrane region" description="Helical" evidence="6">
    <location>
        <begin position="59"/>
        <end position="79"/>
    </location>
</feature>
<feature type="transmembrane region" description="Helical" evidence="6">
    <location>
        <begin position="148"/>
        <end position="169"/>
    </location>
</feature>
<organism evidence="8 9">
    <name type="scientific">Clostridium senegalense</name>
    <dbReference type="NCBI Taxonomy" id="1465809"/>
    <lineage>
        <taxon>Bacteria</taxon>
        <taxon>Bacillati</taxon>
        <taxon>Bacillota</taxon>
        <taxon>Clostridia</taxon>
        <taxon>Eubacteriales</taxon>
        <taxon>Clostridiaceae</taxon>
        <taxon>Clostridium</taxon>
    </lineage>
</organism>
<feature type="domain" description="ABC3 transporter permease C-terminal" evidence="7">
    <location>
        <begin position="63"/>
        <end position="176"/>
    </location>
</feature>
<dbReference type="Pfam" id="PF02687">
    <property type="entry name" value="FtsX"/>
    <property type="match status" value="1"/>
</dbReference>
<protein>
    <submittedName>
        <fullName evidence="8">ABC transporter permease</fullName>
    </submittedName>
</protein>
<comment type="caution">
    <text evidence="8">The sequence shown here is derived from an EMBL/GenBank/DDBJ whole genome shotgun (WGS) entry which is preliminary data.</text>
</comment>
<dbReference type="GO" id="GO:0005886">
    <property type="term" value="C:plasma membrane"/>
    <property type="evidence" value="ECO:0007669"/>
    <property type="project" value="UniProtKB-SubCell"/>
</dbReference>
<dbReference type="EMBL" id="JAAGPU010000031">
    <property type="protein sequence ID" value="NEU06049.1"/>
    <property type="molecule type" value="Genomic_DNA"/>
</dbReference>
<feature type="transmembrane region" description="Helical" evidence="6">
    <location>
        <begin position="494"/>
        <end position="516"/>
    </location>
</feature>
<dbReference type="Proteomes" id="UP000481872">
    <property type="component" value="Unassembled WGS sequence"/>
</dbReference>
<feature type="transmembrane region" description="Helical" evidence="6">
    <location>
        <begin position="190"/>
        <end position="209"/>
    </location>
</feature>
<accession>A0A6M0H603</accession>
<comment type="subcellular location">
    <subcellularLocation>
        <location evidence="1 6">Cell membrane</location>
        <topology evidence="1 6">Multi-pass membrane protein</topology>
    </subcellularLocation>
</comment>
<gene>
    <name evidence="8" type="ORF">G3M99_14530</name>
</gene>
<evidence type="ECO:0000313" key="9">
    <source>
        <dbReference type="Proteomes" id="UP000481872"/>
    </source>
</evidence>
<evidence type="ECO:0000259" key="7">
    <source>
        <dbReference type="Pfam" id="PF02687"/>
    </source>
</evidence>
<evidence type="ECO:0000256" key="4">
    <source>
        <dbReference type="ARBA" id="ARBA00022989"/>
    </source>
</evidence>
<evidence type="ECO:0000256" key="1">
    <source>
        <dbReference type="ARBA" id="ARBA00004651"/>
    </source>
</evidence>
<name>A0A6M0H603_9CLOT</name>
<evidence type="ECO:0000313" key="8">
    <source>
        <dbReference type="EMBL" id="NEU06049.1"/>
    </source>
</evidence>
<keyword evidence="3 6" id="KW-0812">Transmembrane</keyword>
<reference evidence="8 9" key="1">
    <citation type="submission" date="2020-02" db="EMBL/GenBank/DDBJ databases">
        <title>Genome assembly of a novel Clostridium senegalense strain.</title>
        <authorList>
            <person name="Gupta T.B."/>
            <person name="Jauregui R."/>
            <person name="Maclean P."/>
            <person name="Nawarathana A."/>
            <person name="Brightwell G."/>
        </authorList>
    </citation>
    <scope>NUCLEOTIDE SEQUENCE [LARGE SCALE GENOMIC DNA]</scope>
    <source>
        <strain evidence="8 9">AGRFS4</strain>
    </source>
</reference>
<dbReference type="GO" id="GO:0055085">
    <property type="term" value="P:transmembrane transport"/>
    <property type="evidence" value="ECO:0007669"/>
    <property type="project" value="UniProtKB-UniRule"/>
</dbReference>
<evidence type="ECO:0000256" key="2">
    <source>
        <dbReference type="ARBA" id="ARBA00022475"/>
    </source>
</evidence>
<dbReference type="PIRSF" id="PIRSF018968">
    <property type="entry name" value="ABC_permease_BceB"/>
    <property type="match status" value="1"/>
</dbReference>
<keyword evidence="6" id="KW-0813">Transport</keyword>
<dbReference type="PANTHER" id="PTHR46795">
    <property type="entry name" value="ABC TRANSPORTER PERMEASE-RELATED-RELATED"/>
    <property type="match status" value="1"/>
</dbReference>
<feature type="transmembrane region" description="Helical" evidence="6">
    <location>
        <begin position="580"/>
        <end position="601"/>
    </location>
</feature>
<evidence type="ECO:0000256" key="6">
    <source>
        <dbReference type="PIRNR" id="PIRNR018968"/>
    </source>
</evidence>
<feature type="transmembrane region" description="Helical" evidence="6">
    <location>
        <begin position="550"/>
        <end position="568"/>
    </location>
</feature>
<comment type="similarity">
    <text evidence="6">Belongs to the ABC-4 integral membrane protein family.</text>
</comment>
<dbReference type="InterPro" id="IPR003838">
    <property type="entry name" value="ABC3_permease_C"/>
</dbReference>
<dbReference type="RefSeq" id="WP_199870608.1">
    <property type="nucleotide sequence ID" value="NZ_JAAGPU010000031.1"/>
</dbReference>
<proteinExistence type="inferred from homology"/>
<keyword evidence="4 6" id="KW-1133">Transmembrane helix</keyword>
<feature type="transmembrane region" description="Helical" evidence="6">
    <location>
        <begin position="108"/>
        <end position="136"/>
    </location>
</feature>
<feature type="transmembrane region" description="Helical" evidence="6">
    <location>
        <begin position="18"/>
        <end position="39"/>
    </location>
</feature>